<feature type="compositionally biased region" description="Polar residues" evidence="1">
    <location>
        <begin position="245"/>
        <end position="256"/>
    </location>
</feature>
<feature type="compositionally biased region" description="Pro residues" evidence="1">
    <location>
        <begin position="264"/>
        <end position="280"/>
    </location>
</feature>
<feature type="region of interest" description="Disordered" evidence="1">
    <location>
        <begin position="25"/>
        <end position="45"/>
    </location>
</feature>
<evidence type="ECO:0000313" key="3">
    <source>
        <dbReference type="Proteomes" id="UP001066276"/>
    </source>
</evidence>
<reference evidence="2" key="1">
    <citation type="journal article" date="2022" name="bioRxiv">
        <title>Sequencing and chromosome-scale assembly of the giantPleurodeles waltlgenome.</title>
        <authorList>
            <person name="Brown T."/>
            <person name="Elewa A."/>
            <person name="Iarovenko S."/>
            <person name="Subramanian E."/>
            <person name="Araus A.J."/>
            <person name="Petzold A."/>
            <person name="Susuki M."/>
            <person name="Suzuki K.-i.T."/>
            <person name="Hayashi T."/>
            <person name="Toyoda A."/>
            <person name="Oliveira C."/>
            <person name="Osipova E."/>
            <person name="Leigh N.D."/>
            <person name="Simon A."/>
            <person name="Yun M.H."/>
        </authorList>
    </citation>
    <scope>NUCLEOTIDE SEQUENCE</scope>
    <source>
        <strain evidence="2">20211129_DDA</strain>
        <tissue evidence="2">Liver</tissue>
    </source>
</reference>
<evidence type="ECO:0000256" key="1">
    <source>
        <dbReference type="SAM" id="MobiDB-lite"/>
    </source>
</evidence>
<feature type="region of interest" description="Disordered" evidence="1">
    <location>
        <begin position="119"/>
        <end position="306"/>
    </location>
</feature>
<name>A0AAV7PML5_PLEWA</name>
<comment type="caution">
    <text evidence="2">The sequence shown here is derived from an EMBL/GenBank/DDBJ whole genome shotgun (WGS) entry which is preliminary data.</text>
</comment>
<feature type="compositionally biased region" description="Pro residues" evidence="1">
    <location>
        <begin position="185"/>
        <end position="194"/>
    </location>
</feature>
<proteinExistence type="predicted"/>
<evidence type="ECO:0008006" key="4">
    <source>
        <dbReference type="Google" id="ProtNLM"/>
    </source>
</evidence>
<dbReference type="Proteomes" id="UP001066276">
    <property type="component" value="Chromosome 7"/>
</dbReference>
<gene>
    <name evidence="2" type="ORF">NDU88_006498</name>
</gene>
<protein>
    <recommendedName>
        <fullName evidence="4">Basic proline-rich protein-like</fullName>
    </recommendedName>
</protein>
<dbReference type="EMBL" id="JANPWB010000011">
    <property type="protein sequence ID" value="KAJ1128119.1"/>
    <property type="molecule type" value="Genomic_DNA"/>
</dbReference>
<organism evidence="2 3">
    <name type="scientific">Pleurodeles waltl</name>
    <name type="common">Iberian ribbed newt</name>
    <dbReference type="NCBI Taxonomy" id="8319"/>
    <lineage>
        <taxon>Eukaryota</taxon>
        <taxon>Metazoa</taxon>
        <taxon>Chordata</taxon>
        <taxon>Craniata</taxon>
        <taxon>Vertebrata</taxon>
        <taxon>Euteleostomi</taxon>
        <taxon>Amphibia</taxon>
        <taxon>Batrachia</taxon>
        <taxon>Caudata</taxon>
        <taxon>Salamandroidea</taxon>
        <taxon>Salamandridae</taxon>
        <taxon>Pleurodelinae</taxon>
        <taxon>Pleurodeles</taxon>
    </lineage>
</organism>
<accession>A0AAV7PML5</accession>
<sequence length="330" mass="34549">MLSPARLRVSGAPVSWILLSRTPSQHPGVLGRRSPGPPRSGTQLKRTTCPAAISPVSTGVHARARCPLFTPLLRCVSGPRAPPQVKRPRGLPLGHAVTSASLCSVTLSLMALLRPRSFLGPRPSPRATPLHRPTDRVFSWATGPRSASPTQQGDSPGVPRYSQVRSPARGHSSDRGPAPVFSRGCPPPGAPPRRTPTGRDLTWAPRLPPAPPSPLEDSPGVPRRSEPSALTPLRIAAPRKAAASTACSGLRSSISPTGRLRYSPGPPRGPTHARPLPPASPHSLDPDRPGEGALSNSLSPAPPEREIQACAISGSLATPPKCLPLLMLVS</sequence>
<keyword evidence="3" id="KW-1185">Reference proteome</keyword>
<evidence type="ECO:0000313" key="2">
    <source>
        <dbReference type="EMBL" id="KAJ1128119.1"/>
    </source>
</evidence>
<dbReference type="AlphaFoldDB" id="A0AAV7PML5"/>
<feature type="compositionally biased region" description="Polar residues" evidence="1">
    <location>
        <begin position="145"/>
        <end position="154"/>
    </location>
</feature>